<dbReference type="CDD" id="cd04301">
    <property type="entry name" value="NAT_SF"/>
    <property type="match status" value="1"/>
</dbReference>
<evidence type="ECO:0000313" key="4">
    <source>
        <dbReference type="EMBL" id="SEB31944.1"/>
    </source>
</evidence>
<accession>A0A1H4ICT3</accession>
<sequence>MKFHDDGQVTRMNAIRPPSVTDGVVVRYLDSTDGAAVQDLHERMDQHDSYMRFFGARPKHFEDLAESLCRQDREHCALGAFVGGTLVGVANYVRPADQAGADAPLVEFAMVVDHDYQSHGIGTMLLDHLVDAARAHGIKRMTAEVLAVNTLMLEVIRDHGWAHALRCDRTTLHLDLGLDADDTSATAPTALRR</sequence>
<dbReference type="Gene3D" id="3.40.630.30">
    <property type="match status" value="1"/>
</dbReference>
<evidence type="ECO:0000256" key="1">
    <source>
        <dbReference type="ARBA" id="ARBA00022679"/>
    </source>
</evidence>
<keyword evidence="1 4" id="KW-0808">Transferase</keyword>
<feature type="domain" description="N-acetyltransferase" evidence="3">
    <location>
        <begin position="24"/>
        <end position="181"/>
    </location>
</feature>
<dbReference type="Pfam" id="PF00583">
    <property type="entry name" value="Acetyltransf_1"/>
    <property type="match status" value="1"/>
</dbReference>
<keyword evidence="2" id="KW-0012">Acyltransferase</keyword>
<evidence type="ECO:0000256" key="2">
    <source>
        <dbReference type="ARBA" id="ARBA00023315"/>
    </source>
</evidence>
<reference evidence="5" key="1">
    <citation type="submission" date="2016-10" db="EMBL/GenBank/DDBJ databases">
        <authorList>
            <person name="Varghese N."/>
            <person name="Submissions S."/>
        </authorList>
    </citation>
    <scope>NUCLEOTIDE SEQUENCE [LARGE SCALE GENOMIC DNA]</scope>
    <source>
        <strain evidence="5">DSM 44498</strain>
    </source>
</reference>
<gene>
    <name evidence="4" type="ORF">SAMN04490239_0472</name>
</gene>
<dbReference type="PROSITE" id="PS51186">
    <property type="entry name" value="GNAT"/>
    <property type="match status" value="1"/>
</dbReference>
<evidence type="ECO:0000259" key="3">
    <source>
        <dbReference type="PROSITE" id="PS51186"/>
    </source>
</evidence>
<dbReference type="InterPro" id="IPR016181">
    <property type="entry name" value="Acyl_CoA_acyltransferase"/>
</dbReference>
<dbReference type="EMBL" id="FNSV01000002">
    <property type="protein sequence ID" value="SEB31944.1"/>
    <property type="molecule type" value="Genomic_DNA"/>
</dbReference>
<dbReference type="GO" id="GO:0016747">
    <property type="term" value="F:acyltransferase activity, transferring groups other than amino-acyl groups"/>
    <property type="evidence" value="ECO:0007669"/>
    <property type="project" value="InterPro"/>
</dbReference>
<keyword evidence="5" id="KW-1185">Reference proteome</keyword>
<name>A0A1H4ICT3_9NOCA</name>
<evidence type="ECO:0000313" key="5">
    <source>
        <dbReference type="Proteomes" id="UP000183561"/>
    </source>
</evidence>
<dbReference type="PANTHER" id="PTHR43072">
    <property type="entry name" value="N-ACETYLTRANSFERASE"/>
    <property type="match status" value="1"/>
</dbReference>
<dbReference type="SUPFAM" id="SSF55729">
    <property type="entry name" value="Acyl-CoA N-acyltransferases (Nat)"/>
    <property type="match status" value="1"/>
</dbReference>
<organism evidence="4 5">
    <name type="scientific">Rhodococcus koreensis</name>
    <dbReference type="NCBI Taxonomy" id="99653"/>
    <lineage>
        <taxon>Bacteria</taxon>
        <taxon>Bacillati</taxon>
        <taxon>Actinomycetota</taxon>
        <taxon>Actinomycetes</taxon>
        <taxon>Mycobacteriales</taxon>
        <taxon>Nocardiaceae</taxon>
        <taxon>Rhodococcus</taxon>
    </lineage>
</organism>
<dbReference type="InterPro" id="IPR000182">
    <property type="entry name" value="GNAT_dom"/>
</dbReference>
<protein>
    <submittedName>
        <fullName evidence="4">Acetyltransferase (GNAT) family protein</fullName>
    </submittedName>
</protein>
<proteinExistence type="predicted"/>
<dbReference type="AlphaFoldDB" id="A0A1H4ICT3"/>
<dbReference type="Proteomes" id="UP000183561">
    <property type="component" value="Unassembled WGS sequence"/>
</dbReference>
<dbReference type="PANTHER" id="PTHR43072:SF23">
    <property type="entry name" value="UPF0039 PROTEIN C11D3.02C"/>
    <property type="match status" value="1"/>
</dbReference>